<comment type="caution">
    <text evidence="1">The sequence shown here is derived from an EMBL/GenBank/DDBJ whole genome shotgun (WGS) entry which is preliminary data.</text>
</comment>
<name>A0A448X720_9PLAT</name>
<dbReference type="Proteomes" id="UP000784294">
    <property type="component" value="Unassembled WGS sequence"/>
</dbReference>
<proteinExistence type="predicted"/>
<dbReference type="AlphaFoldDB" id="A0A448X720"/>
<evidence type="ECO:0000313" key="2">
    <source>
        <dbReference type="Proteomes" id="UP000784294"/>
    </source>
</evidence>
<sequence>MERGEDWIDNGIKEKKEENIELGNEKNENDILERKTDIKHDYRASNSDPDEETNLVACRTDAYVWDHKLSQEAGIYNTGGVVAVQADSGYSPEIAIGVTQLEIEPLNHAEVQVYLTMPSVLEIRNLCCQTIAIEATDVYTQTLHESVVSPVIVAERATSQSVRALPKQVAVEVHDDWVAYPMSQFECSSQTELDLEVPVLDKQF</sequence>
<protein>
    <submittedName>
        <fullName evidence="1">Uncharacterized protein</fullName>
    </submittedName>
</protein>
<reference evidence="1" key="1">
    <citation type="submission" date="2018-11" db="EMBL/GenBank/DDBJ databases">
        <authorList>
            <consortium name="Pathogen Informatics"/>
        </authorList>
    </citation>
    <scope>NUCLEOTIDE SEQUENCE</scope>
</reference>
<dbReference type="EMBL" id="CAAALY010104894">
    <property type="protein sequence ID" value="VEL29637.1"/>
    <property type="molecule type" value="Genomic_DNA"/>
</dbReference>
<evidence type="ECO:0000313" key="1">
    <source>
        <dbReference type="EMBL" id="VEL29637.1"/>
    </source>
</evidence>
<organism evidence="1 2">
    <name type="scientific">Protopolystoma xenopodis</name>
    <dbReference type="NCBI Taxonomy" id="117903"/>
    <lineage>
        <taxon>Eukaryota</taxon>
        <taxon>Metazoa</taxon>
        <taxon>Spiralia</taxon>
        <taxon>Lophotrochozoa</taxon>
        <taxon>Platyhelminthes</taxon>
        <taxon>Monogenea</taxon>
        <taxon>Polyopisthocotylea</taxon>
        <taxon>Polystomatidea</taxon>
        <taxon>Polystomatidae</taxon>
        <taxon>Protopolystoma</taxon>
    </lineage>
</organism>
<accession>A0A448X720</accession>
<feature type="non-terminal residue" evidence="1">
    <location>
        <position position="204"/>
    </location>
</feature>
<keyword evidence="2" id="KW-1185">Reference proteome</keyword>
<gene>
    <name evidence="1" type="ORF">PXEA_LOCUS23077</name>
</gene>